<dbReference type="PROSITE" id="PS00139">
    <property type="entry name" value="THIOL_PROTEASE_CYS"/>
    <property type="match status" value="1"/>
</dbReference>
<evidence type="ECO:0000256" key="2">
    <source>
        <dbReference type="ARBA" id="ARBA00023145"/>
    </source>
</evidence>
<name>A0A6A4XEQ8_9STRA</name>
<reference evidence="5" key="1">
    <citation type="submission" date="2019-06" db="EMBL/GenBank/DDBJ databases">
        <title>Genomics analysis of Aphanomyces spp. identifies a new class of oomycete effector associated with host adaptation.</title>
        <authorList>
            <person name="Gaulin E."/>
        </authorList>
    </citation>
    <scope>NUCLEOTIDE SEQUENCE</scope>
    <source>
        <strain evidence="5">CBS 578.67</strain>
    </source>
</reference>
<comment type="similarity">
    <text evidence="1">Belongs to the peptidase C1 family.</text>
</comment>
<protein>
    <recommendedName>
        <fullName evidence="4">Peptidase C1A papain C-terminal domain-containing protein</fullName>
    </recommendedName>
</protein>
<dbReference type="GO" id="GO:0006508">
    <property type="term" value="P:proteolysis"/>
    <property type="evidence" value="ECO:0007669"/>
    <property type="project" value="InterPro"/>
</dbReference>
<feature type="signal peptide" evidence="3">
    <location>
        <begin position="1"/>
        <end position="15"/>
    </location>
</feature>
<dbReference type="PANTHER" id="PTHR12411">
    <property type="entry name" value="CYSTEINE PROTEASE FAMILY C1-RELATED"/>
    <property type="match status" value="1"/>
</dbReference>
<gene>
    <name evidence="6" type="ORF">As57867_007452</name>
    <name evidence="5" type="ORF">As57867_025109</name>
</gene>
<feature type="domain" description="Peptidase C1A papain C-terminal" evidence="4">
    <location>
        <begin position="135"/>
        <end position="243"/>
    </location>
</feature>
<feature type="chain" id="PRO_5033874067" description="Peptidase C1A papain C-terminal domain-containing protein" evidence="3">
    <location>
        <begin position="16"/>
        <end position="243"/>
    </location>
</feature>
<evidence type="ECO:0000256" key="1">
    <source>
        <dbReference type="ARBA" id="ARBA00008455"/>
    </source>
</evidence>
<evidence type="ECO:0000256" key="3">
    <source>
        <dbReference type="SAM" id="SignalP"/>
    </source>
</evidence>
<dbReference type="SUPFAM" id="SSF54001">
    <property type="entry name" value="Cysteine proteinases"/>
    <property type="match status" value="1"/>
</dbReference>
<dbReference type="Gene3D" id="3.90.70.10">
    <property type="entry name" value="Cysteine proteinases"/>
    <property type="match status" value="1"/>
</dbReference>
<keyword evidence="2" id="KW-0865">Zymogen</keyword>
<dbReference type="OrthoDB" id="77207at2759"/>
<dbReference type="InterPro" id="IPR038765">
    <property type="entry name" value="Papain-like_cys_pep_sf"/>
</dbReference>
<dbReference type="EMBL" id="VJMH01004070">
    <property type="protein sequence ID" value="KAF0703894.1"/>
    <property type="molecule type" value="Genomic_DNA"/>
</dbReference>
<dbReference type="SMART" id="SM00645">
    <property type="entry name" value="Pept_C1"/>
    <property type="match status" value="1"/>
</dbReference>
<dbReference type="AlphaFoldDB" id="A0A6A4XEQ8"/>
<dbReference type="InterPro" id="IPR013128">
    <property type="entry name" value="Peptidase_C1A"/>
</dbReference>
<keyword evidence="3" id="KW-0732">Signal</keyword>
<evidence type="ECO:0000313" key="5">
    <source>
        <dbReference type="EMBL" id="KAF0682712.1"/>
    </source>
</evidence>
<evidence type="ECO:0000259" key="4">
    <source>
        <dbReference type="SMART" id="SM00645"/>
    </source>
</evidence>
<dbReference type="CDD" id="cd02248">
    <property type="entry name" value="Peptidase_C1A"/>
    <property type="match status" value="1"/>
</dbReference>
<dbReference type="EMBL" id="VJMH01007493">
    <property type="protein sequence ID" value="KAF0682712.1"/>
    <property type="molecule type" value="Genomic_DNA"/>
</dbReference>
<dbReference type="InterPro" id="IPR039417">
    <property type="entry name" value="Peptidase_C1A_papain-like"/>
</dbReference>
<evidence type="ECO:0000313" key="6">
    <source>
        <dbReference type="EMBL" id="KAF0703894.1"/>
    </source>
</evidence>
<dbReference type="InterPro" id="IPR000668">
    <property type="entry name" value="Peptidase_C1A_C"/>
</dbReference>
<sequence length="243" mass="25723">MKLSALFFAISTTSATIAPSVHYLTDDARASLAAELKQWKAKFGSIAKAQGLLPPASNAHSLADTVTDELQRLLNNKHAVEVARKNNPKATFSTDHKFALMTEVEFATYVKGSFQEGSRSLRSLPETKHAPTGPQAAAVDWTTGSCMPPVRDQGQCGSCWAFSATGAAEMGHCVATGQLLDLSAQQVTSCSTEGGSAGCMGGWPWYAIDYAAKTGLCLESDWPYTSGQSGDTGSCTNNCARKK</sequence>
<organism evidence="5">
    <name type="scientific">Aphanomyces stellatus</name>
    <dbReference type="NCBI Taxonomy" id="120398"/>
    <lineage>
        <taxon>Eukaryota</taxon>
        <taxon>Sar</taxon>
        <taxon>Stramenopiles</taxon>
        <taxon>Oomycota</taxon>
        <taxon>Saprolegniomycetes</taxon>
        <taxon>Saprolegniales</taxon>
        <taxon>Verrucalvaceae</taxon>
        <taxon>Aphanomyces</taxon>
    </lineage>
</organism>
<proteinExistence type="inferred from homology"/>
<feature type="non-terminal residue" evidence="5">
    <location>
        <position position="243"/>
    </location>
</feature>
<dbReference type="InterPro" id="IPR000169">
    <property type="entry name" value="Pept_cys_AS"/>
</dbReference>
<dbReference type="Pfam" id="PF00112">
    <property type="entry name" value="Peptidase_C1"/>
    <property type="match status" value="1"/>
</dbReference>
<dbReference type="GO" id="GO:0008234">
    <property type="term" value="F:cysteine-type peptidase activity"/>
    <property type="evidence" value="ECO:0007669"/>
    <property type="project" value="InterPro"/>
</dbReference>
<comment type="caution">
    <text evidence="5">The sequence shown here is derived from an EMBL/GenBank/DDBJ whole genome shotgun (WGS) entry which is preliminary data.</text>
</comment>
<accession>A0A6A4XEQ8</accession>